<dbReference type="OrthoDB" id="312874at2759"/>
<dbReference type="EMBL" id="AACS02000009">
    <property type="protein sequence ID" value="EAU89843.2"/>
    <property type="molecule type" value="Genomic_DNA"/>
</dbReference>
<dbReference type="GeneID" id="6008426"/>
<dbReference type="InterPro" id="IPR011009">
    <property type="entry name" value="Kinase-like_dom_sf"/>
</dbReference>
<feature type="compositionally biased region" description="Basic and acidic residues" evidence="1">
    <location>
        <begin position="465"/>
        <end position="483"/>
    </location>
</feature>
<dbReference type="SUPFAM" id="SSF56112">
    <property type="entry name" value="Protein kinase-like (PK-like)"/>
    <property type="match status" value="1"/>
</dbReference>
<dbReference type="InParanoid" id="A8NAU2"/>
<feature type="domain" description="Fungal-type protein kinase" evidence="2">
    <location>
        <begin position="590"/>
        <end position="659"/>
    </location>
</feature>
<dbReference type="Gene3D" id="1.10.510.10">
    <property type="entry name" value="Transferase(Phosphotransferase) domain 1"/>
    <property type="match status" value="1"/>
</dbReference>
<feature type="region of interest" description="Disordered" evidence="1">
    <location>
        <begin position="745"/>
        <end position="800"/>
    </location>
</feature>
<keyword evidence="4" id="KW-1185">Reference proteome</keyword>
<reference evidence="3 4" key="1">
    <citation type="journal article" date="2010" name="Proc. Natl. Acad. Sci. U.S.A.">
        <title>Insights into evolution of multicellular fungi from the assembled chromosomes of the mushroom Coprinopsis cinerea (Coprinus cinereus).</title>
        <authorList>
            <person name="Stajich J.E."/>
            <person name="Wilke S.K."/>
            <person name="Ahren D."/>
            <person name="Au C.H."/>
            <person name="Birren B.W."/>
            <person name="Borodovsky M."/>
            <person name="Burns C."/>
            <person name="Canback B."/>
            <person name="Casselton L.A."/>
            <person name="Cheng C.K."/>
            <person name="Deng J."/>
            <person name="Dietrich F.S."/>
            <person name="Fargo D.C."/>
            <person name="Farman M.L."/>
            <person name="Gathman A.C."/>
            <person name="Goldberg J."/>
            <person name="Guigo R."/>
            <person name="Hoegger P.J."/>
            <person name="Hooker J.B."/>
            <person name="Huggins A."/>
            <person name="James T.Y."/>
            <person name="Kamada T."/>
            <person name="Kilaru S."/>
            <person name="Kodira C."/>
            <person name="Kues U."/>
            <person name="Kupfer D."/>
            <person name="Kwan H.S."/>
            <person name="Lomsadze A."/>
            <person name="Li W."/>
            <person name="Lilly W.W."/>
            <person name="Ma L.J."/>
            <person name="Mackey A.J."/>
            <person name="Manning G."/>
            <person name="Martin F."/>
            <person name="Muraguchi H."/>
            <person name="Natvig D.O."/>
            <person name="Palmerini H."/>
            <person name="Ramesh M.A."/>
            <person name="Rehmeyer C.J."/>
            <person name="Roe B.A."/>
            <person name="Shenoy N."/>
            <person name="Stanke M."/>
            <person name="Ter-Hovhannisyan V."/>
            <person name="Tunlid A."/>
            <person name="Velagapudi R."/>
            <person name="Vision T.J."/>
            <person name="Zeng Q."/>
            <person name="Zolan M.E."/>
            <person name="Pukkila P.J."/>
        </authorList>
    </citation>
    <scope>NUCLEOTIDE SEQUENCE [LARGE SCALE GENOMIC DNA]</scope>
    <source>
        <strain evidence="4">Okayama-7 / 130 / ATCC MYA-4618 / FGSC 9003</strain>
    </source>
</reference>
<feature type="compositionally biased region" description="Polar residues" evidence="1">
    <location>
        <begin position="1"/>
        <end position="11"/>
    </location>
</feature>
<organism evidence="3 4">
    <name type="scientific">Coprinopsis cinerea (strain Okayama-7 / 130 / ATCC MYA-4618 / FGSC 9003)</name>
    <name type="common">Inky cap fungus</name>
    <name type="synonym">Hormographiella aspergillata</name>
    <dbReference type="NCBI Taxonomy" id="240176"/>
    <lineage>
        <taxon>Eukaryota</taxon>
        <taxon>Fungi</taxon>
        <taxon>Dikarya</taxon>
        <taxon>Basidiomycota</taxon>
        <taxon>Agaricomycotina</taxon>
        <taxon>Agaricomycetes</taxon>
        <taxon>Agaricomycetidae</taxon>
        <taxon>Agaricales</taxon>
        <taxon>Agaricineae</taxon>
        <taxon>Psathyrellaceae</taxon>
        <taxon>Coprinopsis</taxon>
    </lineage>
</organism>
<evidence type="ECO:0000313" key="4">
    <source>
        <dbReference type="Proteomes" id="UP000001861"/>
    </source>
</evidence>
<protein>
    <submittedName>
        <fullName evidence="3">Other/FunK1 protein kinase</fullName>
    </submittedName>
</protein>
<dbReference type="AlphaFoldDB" id="A8NAU2"/>
<dbReference type="VEuPathDB" id="FungiDB:CC1G_06995"/>
<dbReference type="InterPro" id="IPR040976">
    <property type="entry name" value="Pkinase_fungal"/>
</dbReference>
<evidence type="ECO:0000256" key="1">
    <source>
        <dbReference type="SAM" id="MobiDB-lite"/>
    </source>
</evidence>
<accession>A8NAU2</accession>
<feature type="compositionally biased region" description="Basic and acidic residues" evidence="1">
    <location>
        <begin position="782"/>
        <end position="800"/>
    </location>
</feature>
<dbReference type="PANTHER" id="PTHR38248:SF2">
    <property type="entry name" value="FUNK1 11"/>
    <property type="match status" value="1"/>
</dbReference>
<dbReference type="Proteomes" id="UP000001861">
    <property type="component" value="Unassembled WGS sequence"/>
</dbReference>
<evidence type="ECO:0000259" key="2">
    <source>
        <dbReference type="Pfam" id="PF17667"/>
    </source>
</evidence>
<comment type="caution">
    <text evidence="3">The sequence shown here is derived from an EMBL/GenBank/DDBJ whole genome shotgun (WGS) entry which is preliminary data.</text>
</comment>
<gene>
    <name evidence="3" type="ORF">CC1G_06995</name>
</gene>
<feature type="domain" description="Fungal-type protein kinase" evidence="2">
    <location>
        <begin position="208"/>
        <end position="345"/>
    </location>
</feature>
<dbReference type="PANTHER" id="PTHR38248">
    <property type="entry name" value="FUNK1 6"/>
    <property type="match status" value="1"/>
</dbReference>
<evidence type="ECO:0000313" key="3">
    <source>
        <dbReference type="EMBL" id="EAU89843.2"/>
    </source>
</evidence>
<dbReference type="GO" id="GO:0016301">
    <property type="term" value="F:kinase activity"/>
    <property type="evidence" value="ECO:0007669"/>
    <property type="project" value="UniProtKB-KW"/>
</dbReference>
<keyword evidence="3" id="KW-0808">Transferase</keyword>
<dbReference type="KEGG" id="cci:CC1G_06995"/>
<feature type="region of interest" description="Disordered" evidence="1">
    <location>
        <begin position="465"/>
        <end position="488"/>
    </location>
</feature>
<dbReference type="RefSeq" id="XP_001831944.2">
    <property type="nucleotide sequence ID" value="XM_001831892.2"/>
</dbReference>
<feature type="region of interest" description="Disordered" evidence="1">
    <location>
        <begin position="1"/>
        <end position="27"/>
    </location>
</feature>
<name>A8NAU2_COPC7</name>
<dbReference type="HOGENOM" id="CLU_011584_0_0_1"/>
<sequence length="800" mass="90364">MFPFNTPQHSPQKPDPKTASNATPRPSRHIAAAKANTTGIRYDIAEAMNSETFVCDVEAFMAHYLPKVEDRVLSQVLGDLIEKEVLIPRKETKARLQPSGKGKSAKAVSPSIPSMSYSHVLKNFKPPCGGGKKDAREENIFSPLTEICTAICEALNSIDGVKLNGYTIRMCGHNGLVSLIKGGDQRIDACMTKNTKGRLRVTDIVVVFEFKTNRVQIVSHSNHAMNEDPRRMFTLGITIEDGGFSLWYFSRSHSAKSWAFNMVERAHLFIKIMIALFCATDEELGFNPLVELLDDDISFVYKFPSSGDNEDATFFRTQATIFQTRSPTLTGRSTRILRVQQVDPSNGYAQIEGTKDMILKDVSLHVDVRTEDDIQKRLFADVEKFRSNPERPWRDQPIVKDFGDKEKTSLAEILEDDRFMDFFSCIIKAYTGQPSLPVVPNASVDPNLFPTSLKNDEETYVHQFETNRPDPGCERTKEDEITKPKNPPSPDLFPLKKQCLYIFPEVYTPLYNIPTMGQAIQILKQCVLVGCRPLNGNYPRPFGLQPYSLSLFERHLRAHMLKSRSKPWHPKSISQQNPRPKGLGTLSVLQLMACAGWVHRDISAGNILAMWNETTRKWQLKLSDLEYAKKFPSEKGSKSSAVPKTGSPFFMAVAVQSQSQIRPPPDLAYHTIDRAFDNQATIRSYFIALEDLRSALYDAYCQRNKQEDISSYSTVISKPFRAFFETLDKSPDLWQSVELIMEKEKKAVGPPANKRKANGDVKGRNNGKKVPWVPNPKGTTATKDEIDDQGHKYAESRRWD</sequence>
<keyword evidence="3" id="KW-0418">Kinase</keyword>
<proteinExistence type="predicted"/>
<dbReference type="Pfam" id="PF17667">
    <property type="entry name" value="Pkinase_fungal"/>
    <property type="match status" value="2"/>
</dbReference>